<keyword evidence="3" id="KW-1185">Reference proteome</keyword>
<dbReference type="Proteomes" id="UP001159363">
    <property type="component" value="Chromosome 2"/>
</dbReference>
<dbReference type="EMBL" id="JARBHB010000002">
    <property type="protein sequence ID" value="KAJ8892806.1"/>
    <property type="molecule type" value="Genomic_DNA"/>
</dbReference>
<dbReference type="Pfam" id="PF07727">
    <property type="entry name" value="RVT_2"/>
    <property type="match status" value="1"/>
</dbReference>
<name>A0ABQ9I907_9NEOP</name>
<organism evidence="2 3">
    <name type="scientific">Dryococelus australis</name>
    <dbReference type="NCBI Taxonomy" id="614101"/>
    <lineage>
        <taxon>Eukaryota</taxon>
        <taxon>Metazoa</taxon>
        <taxon>Ecdysozoa</taxon>
        <taxon>Arthropoda</taxon>
        <taxon>Hexapoda</taxon>
        <taxon>Insecta</taxon>
        <taxon>Pterygota</taxon>
        <taxon>Neoptera</taxon>
        <taxon>Polyneoptera</taxon>
        <taxon>Phasmatodea</taxon>
        <taxon>Verophasmatodea</taxon>
        <taxon>Anareolatae</taxon>
        <taxon>Phasmatidae</taxon>
        <taxon>Eurycanthinae</taxon>
        <taxon>Dryococelus</taxon>
    </lineage>
</organism>
<dbReference type="InterPro" id="IPR013103">
    <property type="entry name" value="RVT_2"/>
</dbReference>
<protein>
    <recommendedName>
        <fullName evidence="1">Reverse transcriptase Ty1/copia-type domain-containing protein</fullName>
    </recommendedName>
</protein>
<evidence type="ECO:0000259" key="1">
    <source>
        <dbReference type="Pfam" id="PF07727"/>
    </source>
</evidence>
<reference evidence="2 3" key="1">
    <citation type="submission" date="2023-02" db="EMBL/GenBank/DDBJ databases">
        <title>LHISI_Scaffold_Assembly.</title>
        <authorList>
            <person name="Stuart O.P."/>
            <person name="Cleave R."/>
            <person name="Magrath M.J.L."/>
            <person name="Mikheyev A.S."/>
        </authorList>
    </citation>
    <scope>NUCLEOTIDE SEQUENCE [LARGE SCALE GENOMIC DNA]</scope>
    <source>
        <strain evidence="2">Daus_M_001</strain>
        <tissue evidence="2">Leg muscle</tissue>
    </source>
</reference>
<accession>A0ABQ9I907</accession>
<gene>
    <name evidence="2" type="ORF">PR048_005387</name>
</gene>
<feature type="domain" description="Reverse transcriptase Ty1/copia-type" evidence="1">
    <location>
        <begin position="66"/>
        <end position="175"/>
    </location>
</feature>
<comment type="caution">
    <text evidence="2">The sequence shown here is derived from an EMBL/GenBank/DDBJ whole genome shotgun (WGS) entry which is preliminary data.</text>
</comment>
<evidence type="ECO:0000313" key="3">
    <source>
        <dbReference type="Proteomes" id="UP001159363"/>
    </source>
</evidence>
<proteinExistence type="predicted"/>
<sequence length="239" mass="27752">MVDNKVEDEEFLGFDEDKEQAPDFKRILSKPMHFNNYELYVAYCLFQSEEWRIAIHMELDAHKKFKTWVEADSPNDVESIETRWIFSTKPDGTKKAQLVAKGFQKNSPEDNKGLLYSPVAKIPSIRLAISYSLQKNWTVKQMDIPTAFLNGTREEDVYVFQPEGVEGKNKVENILLICKKSMTEELAKRLRDKFGANDMGDIQCFVGTEVKKVGTRVELCQHKLNEKMLEWFHAEECNI</sequence>
<evidence type="ECO:0000313" key="2">
    <source>
        <dbReference type="EMBL" id="KAJ8892806.1"/>
    </source>
</evidence>